<dbReference type="Pfam" id="PF03443">
    <property type="entry name" value="AA9"/>
    <property type="match status" value="1"/>
</dbReference>
<organism evidence="18 19">
    <name type="scientific">Orbilia blumenaviensis</name>
    <dbReference type="NCBI Taxonomy" id="1796055"/>
    <lineage>
        <taxon>Eukaryota</taxon>
        <taxon>Fungi</taxon>
        <taxon>Dikarya</taxon>
        <taxon>Ascomycota</taxon>
        <taxon>Pezizomycotina</taxon>
        <taxon>Orbiliomycetes</taxon>
        <taxon>Orbiliales</taxon>
        <taxon>Orbiliaceae</taxon>
        <taxon>Orbilia</taxon>
    </lineage>
</organism>
<reference evidence="18 19" key="1">
    <citation type="submission" date="2019-10" db="EMBL/GenBank/DDBJ databases">
        <authorList>
            <person name="Palmer J.M."/>
        </authorList>
    </citation>
    <scope>NUCLEOTIDE SEQUENCE [LARGE SCALE GENOMIC DNA]</scope>
    <source>
        <strain evidence="18 19">TWF730</strain>
    </source>
</reference>
<evidence type="ECO:0000256" key="4">
    <source>
        <dbReference type="ARBA" id="ARBA00022723"/>
    </source>
</evidence>
<comment type="similarity">
    <text evidence="13">Belongs to the polysaccharide monooxygenase AA9 family.</text>
</comment>
<sequence length="299" mass="32154">MKIRYLIAVGSIIALARAHTRIGKIWVNDIDQGNGAGRYIRQPPTNNPLLDVNSADMICNTNNIPVNGFVSAKPGDTITMQWFKDSIDPSDIVTDGSHVGPVTVYMADMSLSDTGQGAVWTKVYQDGQVGDSWAVSRLRENPTHGKQKFTIPPRLKTGFYPSCSQFNIIGPANGISLPGGFDFVGGYKPNDPSIHIDVYSGVMNYKVPGPEIWGNAAPVLPIGQPGGDSGPTTTFRTSAVKASTTKLSITLTRSINGNGDSCVAKKFGQCGGVEHSGCIRCPPGTDCRMQNRWYFQCLP</sequence>
<dbReference type="GO" id="GO:0030248">
    <property type="term" value="F:cellulose binding"/>
    <property type="evidence" value="ECO:0007669"/>
    <property type="project" value="InterPro"/>
</dbReference>
<keyword evidence="19" id="KW-1185">Reference proteome</keyword>
<feature type="chain" id="PRO_5043945335" description="AA9 family lytic polysaccharide monooxygenase" evidence="16">
    <location>
        <begin position="19"/>
        <end position="299"/>
    </location>
</feature>
<keyword evidence="6 15" id="KW-0136">Cellulose degradation</keyword>
<keyword evidence="11 15" id="KW-0119">Carbohydrate metabolism</keyword>
<keyword evidence="9" id="KW-0503">Monooxygenase</keyword>
<evidence type="ECO:0000256" key="13">
    <source>
        <dbReference type="ARBA" id="ARBA00044502"/>
    </source>
</evidence>
<dbReference type="EMBL" id="JAVHNS010000009">
    <property type="protein sequence ID" value="KAK6343254.1"/>
    <property type="molecule type" value="Genomic_DNA"/>
</dbReference>
<comment type="subcellular location">
    <subcellularLocation>
        <location evidence="2 15">Secreted</location>
    </subcellularLocation>
</comment>
<dbReference type="PROSITE" id="PS00562">
    <property type="entry name" value="CBM1_1"/>
    <property type="match status" value="1"/>
</dbReference>
<evidence type="ECO:0000256" key="9">
    <source>
        <dbReference type="ARBA" id="ARBA00023033"/>
    </source>
</evidence>
<dbReference type="InterPro" id="IPR049892">
    <property type="entry name" value="AA9"/>
</dbReference>
<evidence type="ECO:0000259" key="17">
    <source>
        <dbReference type="PROSITE" id="PS51164"/>
    </source>
</evidence>
<comment type="catalytic activity">
    <reaction evidence="14 15">
        <text>[(1-&gt;4)-beta-D-glucosyl]n+m + reduced acceptor + O2 = 4-dehydro-beta-D-glucosyl-[(1-&gt;4)-beta-D-glucosyl]n-1 + [(1-&gt;4)-beta-D-glucosyl]m + acceptor + H2O.</text>
        <dbReference type="EC" id="1.14.99.56"/>
    </reaction>
</comment>
<dbReference type="PANTHER" id="PTHR33353:SF17">
    <property type="entry name" value="ENDO-BETA-1,4-GLUCANASE D"/>
    <property type="match status" value="1"/>
</dbReference>
<dbReference type="CDD" id="cd21175">
    <property type="entry name" value="LPMO_AA9"/>
    <property type="match status" value="1"/>
</dbReference>
<protein>
    <recommendedName>
        <fullName evidence="15">AA9 family lytic polysaccharide monooxygenase</fullName>
        <ecNumber evidence="15">1.14.99.56</ecNumber>
    </recommendedName>
    <alternativeName>
        <fullName evidence="15">Endo-beta-1,4-glucanase</fullName>
    </alternativeName>
    <alternativeName>
        <fullName evidence="15">Glycosyl hydrolase 61 family protein</fullName>
    </alternativeName>
</protein>
<keyword evidence="4" id="KW-0479">Metal-binding</keyword>
<evidence type="ECO:0000256" key="2">
    <source>
        <dbReference type="ARBA" id="ARBA00004613"/>
    </source>
</evidence>
<evidence type="ECO:0000256" key="16">
    <source>
        <dbReference type="SAM" id="SignalP"/>
    </source>
</evidence>
<evidence type="ECO:0000256" key="11">
    <source>
        <dbReference type="ARBA" id="ARBA00023277"/>
    </source>
</evidence>
<gene>
    <name evidence="18" type="ORF">TWF730_010850</name>
</gene>
<feature type="signal peptide" evidence="16">
    <location>
        <begin position="1"/>
        <end position="18"/>
    </location>
</feature>
<keyword evidence="8" id="KW-0186">Copper</keyword>
<evidence type="ECO:0000256" key="8">
    <source>
        <dbReference type="ARBA" id="ARBA00023008"/>
    </source>
</evidence>
<evidence type="ECO:0000256" key="3">
    <source>
        <dbReference type="ARBA" id="ARBA00022525"/>
    </source>
</evidence>
<dbReference type="InterPro" id="IPR000254">
    <property type="entry name" value="CBD"/>
</dbReference>
<evidence type="ECO:0000256" key="1">
    <source>
        <dbReference type="ARBA" id="ARBA00001973"/>
    </source>
</evidence>
<keyword evidence="5 16" id="KW-0732">Signal</keyword>
<dbReference type="GO" id="GO:0005576">
    <property type="term" value="C:extracellular region"/>
    <property type="evidence" value="ECO:0007669"/>
    <property type="project" value="UniProtKB-SubCell"/>
</dbReference>
<dbReference type="PANTHER" id="PTHR33353">
    <property type="entry name" value="PUTATIVE (AFU_ORTHOLOGUE AFUA_1G12560)-RELATED"/>
    <property type="match status" value="1"/>
</dbReference>
<evidence type="ECO:0000256" key="12">
    <source>
        <dbReference type="ARBA" id="ARBA00023326"/>
    </source>
</evidence>
<evidence type="ECO:0000313" key="18">
    <source>
        <dbReference type="EMBL" id="KAK6343254.1"/>
    </source>
</evidence>
<comment type="caution">
    <text evidence="18">The sequence shown here is derived from an EMBL/GenBank/DDBJ whole genome shotgun (WGS) entry which is preliminary data.</text>
</comment>
<name>A0AAV9UJS2_9PEZI</name>
<comment type="domain">
    <text evidence="15">Has a modular structure: an endo-beta-1,4-glucanase catalytic module at the N-terminus, a linker rich in serines and threonines, and a C-terminal carbohydrate-binding module (CBM).</text>
</comment>
<evidence type="ECO:0000313" key="19">
    <source>
        <dbReference type="Proteomes" id="UP001373714"/>
    </source>
</evidence>
<dbReference type="GO" id="GO:0030245">
    <property type="term" value="P:cellulose catabolic process"/>
    <property type="evidence" value="ECO:0007669"/>
    <property type="project" value="UniProtKB-KW"/>
</dbReference>
<dbReference type="Proteomes" id="UP001373714">
    <property type="component" value="Unassembled WGS sequence"/>
</dbReference>
<evidence type="ECO:0000256" key="15">
    <source>
        <dbReference type="RuleBase" id="RU368122"/>
    </source>
</evidence>
<dbReference type="EC" id="1.14.99.56" evidence="15"/>
<dbReference type="PROSITE" id="PS51164">
    <property type="entry name" value="CBM1_2"/>
    <property type="match status" value="1"/>
</dbReference>
<evidence type="ECO:0000256" key="14">
    <source>
        <dbReference type="ARBA" id="ARBA00045077"/>
    </source>
</evidence>
<keyword evidence="7" id="KW-0560">Oxidoreductase</keyword>
<comment type="function">
    <text evidence="15">Lytic polysaccharide monooxygenase (LMPO) that depolymerizes crystalline and amorphous polysaccharides via the oxidation of scissile alpha- or beta-(1-4)-glycosidic bonds, yielding C1 and/or C4 oxidation products. Catalysis by LPMOs requires the reduction of the active-site copper from Cu(II) to Cu(I) by a reducing agent and H(2)O(2) or O(2) as a cosubstrate.</text>
</comment>
<dbReference type="InterPro" id="IPR005103">
    <property type="entry name" value="AA9_LPMO"/>
</dbReference>
<dbReference type="SMART" id="SM00236">
    <property type="entry name" value="fCBD"/>
    <property type="match status" value="1"/>
</dbReference>
<keyword evidence="12 15" id="KW-0624">Polysaccharide degradation</keyword>
<evidence type="ECO:0000256" key="6">
    <source>
        <dbReference type="ARBA" id="ARBA00023001"/>
    </source>
</evidence>
<dbReference type="AlphaFoldDB" id="A0AAV9UJS2"/>
<dbReference type="SUPFAM" id="SSF57180">
    <property type="entry name" value="Cellulose-binding domain"/>
    <property type="match status" value="1"/>
</dbReference>
<proteinExistence type="inferred from homology"/>
<dbReference type="Pfam" id="PF00734">
    <property type="entry name" value="CBM_1"/>
    <property type="match status" value="1"/>
</dbReference>
<evidence type="ECO:0000256" key="7">
    <source>
        <dbReference type="ARBA" id="ARBA00023002"/>
    </source>
</evidence>
<keyword evidence="3 15" id="KW-0964">Secreted</keyword>
<dbReference type="GO" id="GO:0046872">
    <property type="term" value="F:metal ion binding"/>
    <property type="evidence" value="ECO:0007669"/>
    <property type="project" value="UniProtKB-KW"/>
</dbReference>
<dbReference type="InterPro" id="IPR035971">
    <property type="entry name" value="CBD_sf"/>
</dbReference>
<feature type="domain" description="CBM1" evidence="17">
    <location>
        <begin position="262"/>
        <end position="298"/>
    </location>
</feature>
<evidence type="ECO:0000256" key="10">
    <source>
        <dbReference type="ARBA" id="ARBA00023157"/>
    </source>
</evidence>
<keyword evidence="10 15" id="KW-1015">Disulfide bond</keyword>
<evidence type="ECO:0000256" key="5">
    <source>
        <dbReference type="ARBA" id="ARBA00022729"/>
    </source>
</evidence>
<dbReference type="GO" id="GO:0004497">
    <property type="term" value="F:monooxygenase activity"/>
    <property type="evidence" value="ECO:0007669"/>
    <property type="project" value="UniProtKB-KW"/>
</dbReference>
<comment type="cofactor">
    <cofactor evidence="1">
        <name>Cu(2+)</name>
        <dbReference type="ChEBI" id="CHEBI:29036"/>
    </cofactor>
</comment>
<accession>A0AAV9UJS2</accession>
<dbReference type="Gene3D" id="2.70.50.70">
    <property type="match status" value="2"/>
</dbReference>